<dbReference type="Proteomes" id="UP001154078">
    <property type="component" value="Chromosome 9"/>
</dbReference>
<dbReference type="Gene3D" id="3.30.420.10">
    <property type="entry name" value="Ribonuclease H-like superfamily/Ribonuclease H"/>
    <property type="match status" value="1"/>
</dbReference>
<dbReference type="EMBL" id="OV121140">
    <property type="protein sequence ID" value="CAH0564655.1"/>
    <property type="molecule type" value="Genomic_DNA"/>
</dbReference>
<feature type="domain" description="Exonuclease" evidence="4">
    <location>
        <begin position="8"/>
        <end position="202"/>
    </location>
</feature>
<protein>
    <recommendedName>
        <fullName evidence="4">Exonuclease domain-containing protein</fullName>
    </recommendedName>
</protein>
<dbReference type="InterPro" id="IPR051274">
    <property type="entry name" value="3-5_Exoribonuclease"/>
</dbReference>
<proteinExistence type="predicted"/>
<dbReference type="InterPro" id="IPR047201">
    <property type="entry name" value="ERI-1_3'hExo-like"/>
</dbReference>
<keyword evidence="2" id="KW-0378">Hydrolase</keyword>
<dbReference type="GO" id="GO:0003676">
    <property type="term" value="F:nucleic acid binding"/>
    <property type="evidence" value="ECO:0007669"/>
    <property type="project" value="InterPro"/>
</dbReference>
<evidence type="ECO:0000313" key="6">
    <source>
        <dbReference type="Proteomes" id="UP001154078"/>
    </source>
</evidence>
<dbReference type="PANTHER" id="PTHR23044:SF61">
    <property type="entry name" value="3'-5' EXORIBONUCLEASE 1-RELATED"/>
    <property type="match status" value="1"/>
</dbReference>
<sequence>MANQTFEYFLVLDFEATCWKKGDPRRAPPEVIEFPCVLYDVKNSKIIDEFQQYVRPSEKPELTPYCTDLTGIEQLQVDNGVPLKTCLVLFDEWLNKLIEKHKLSFEKRENLMYTGFCTWSNWDLGTCLFKECKRKQIKRPKYFSKWIDLRALYNNRYGHWPKGLLDTLSEFGLQFEGTQHCGLHDARNTARLVGRMIEDGVSFKLTKNITFKG</sequence>
<dbReference type="PANTHER" id="PTHR23044">
    <property type="entry name" value="3'-5' EXONUCLEASE ERI1-RELATED"/>
    <property type="match status" value="1"/>
</dbReference>
<dbReference type="InterPro" id="IPR012337">
    <property type="entry name" value="RNaseH-like_sf"/>
</dbReference>
<dbReference type="InterPro" id="IPR013520">
    <property type="entry name" value="Ribonucl_H"/>
</dbReference>
<gene>
    <name evidence="5" type="ORF">MELIAE_LOCUS13147</name>
</gene>
<dbReference type="InterPro" id="IPR036397">
    <property type="entry name" value="RNaseH_sf"/>
</dbReference>
<keyword evidence="1" id="KW-0540">Nuclease</keyword>
<dbReference type="SUPFAM" id="SSF53098">
    <property type="entry name" value="Ribonuclease H-like"/>
    <property type="match status" value="1"/>
</dbReference>
<evidence type="ECO:0000256" key="1">
    <source>
        <dbReference type="ARBA" id="ARBA00022722"/>
    </source>
</evidence>
<evidence type="ECO:0000256" key="2">
    <source>
        <dbReference type="ARBA" id="ARBA00022801"/>
    </source>
</evidence>
<evidence type="ECO:0000259" key="4">
    <source>
        <dbReference type="SMART" id="SM00479"/>
    </source>
</evidence>
<evidence type="ECO:0000256" key="3">
    <source>
        <dbReference type="ARBA" id="ARBA00022839"/>
    </source>
</evidence>
<accession>A0A9P0BJV3</accession>
<keyword evidence="6" id="KW-1185">Reference proteome</keyword>
<reference evidence="5" key="1">
    <citation type="submission" date="2021-12" db="EMBL/GenBank/DDBJ databases">
        <authorList>
            <person name="King R."/>
        </authorList>
    </citation>
    <scope>NUCLEOTIDE SEQUENCE</scope>
</reference>
<dbReference type="OrthoDB" id="448399at2759"/>
<name>A0A9P0BJV3_BRAAE</name>
<keyword evidence="3" id="KW-0269">Exonuclease</keyword>
<dbReference type="CDD" id="cd06133">
    <property type="entry name" value="ERI-1_3'hExo_like"/>
    <property type="match status" value="1"/>
</dbReference>
<organism evidence="5 6">
    <name type="scientific">Brassicogethes aeneus</name>
    <name type="common">Rape pollen beetle</name>
    <name type="synonym">Meligethes aeneus</name>
    <dbReference type="NCBI Taxonomy" id="1431903"/>
    <lineage>
        <taxon>Eukaryota</taxon>
        <taxon>Metazoa</taxon>
        <taxon>Ecdysozoa</taxon>
        <taxon>Arthropoda</taxon>
        <taxon>Hexapoda</taxon>
        <taxon>Insecta</taxon>
        <taxon>Pterygota</taxon>
        <taxon>Neoptera</taxon>
        <taxon>Endopterygota</taxon>
        <taxon>Coleoptera</taxon>
        <taxon>Polyphaga</taxon>
        <taxon>Cucujiformia</taxon>
        <taxon>Nitidulidae</taxon>
        <taxon>Meligethinae</taxon>
        <taxon>Brassicogethes</taxon>
    </lineage>
</organism>
<evidence type="ECO:0000313" key="5">
    <source>
        <dbReference type="EMBL" id="CAH0564655.1"/>
    </source>
</evidence>
<dbReference type="GO" id="GO:0000175">
    <property type="term" value="F:3'-5'-RNA exonuclease activity"/>
    <property type="evidence" value="ECO:0007669"/>
    <property type="project" value="InterPro"/>
</dbReference>
<dbReference type="SMART" id="SM00479">
    <property type="entry name" value="EXOIII"/>
    <property type="match status" value="1"/>
</dbReference>
<dbReference type="Pfam" id="PF00929">
    <property type="entry name" value="RNase_T"/>
    <property type="match status" value="1"/>
</dbReference>
<dbReference type="AlphaFoldDB" id="A0A9P0BJV3"/>